<dbReference type="Proteomes" id="UP001526337">
    <property type="component" value="Unassembled WGS sequence"/>
</dbReference>
<comment type="caution">
    <text evidence="1">The sequence shown here is derived from an EMBL/GenBank/DDBJ whole genome shotgun (WGS) entry which is preliminary data.</text>
</comment>
<gene>
    <name evidence="1" type="ORF">NO263_07865</name>
</gene>
<dbReference type="EMBL" id="JANGSQ010000099">
    <property type="protein sequence ID" value="MCW4590493.1"/>
    <property type="molecule type" value="Genomic_DNA"/>
</dbReference>
<dbReference type="RefSeq" id="WP_265176070.1">
    <property type="nucleotide sequence ID" value="NZ_JABJWD010000002.1"/>
</dbReference>
<organism evidence="1 2">
    <name type="scientific">Gluconacetobacter entanii</name>
    <dbReference type="NCBI Taxonomy" id="108528"/>
    <lineage>
        <taxon>Bacteria</taxon>
        <taxon>Pseudomonadati</taxon>
        <taxon>Pseudomonadota</taxon>
        <taxon>Alphaproteobacteria</taxon>
        <taxon>Acetobacterales</taxon>
        <taxon>Acetobacteraceae</taxon>
        <taxon>Gluconacetobacter</taxon>
    </lineage>
</organism>
<protein>
    <submittedName>
        <fullName evidence="1">Uncharacterized protein</fullName>
    </submittedName>
</protein>
<sequence length="41" mass="4810">MIPLLVTRRDEKATLVRGRNNYMLMKTEGFGEVFFQEGDVF</sequence>
<proteinExistence type="predicted"/>
<reference evidence="1 2" key="1">
    <citation type="submission" date="2022-07" db="EMBL/GenBank/DDBJ databases">
        <title>Genome stability of Gluconacetobacter entanii AV429.</title>
        <authorList>
            <person name="Trcek J."/>
            <person name="Cepec E."/>
        </authorList>
    </citation>
    <scope>NUCLEOTIDE SEQUENCE [LARGE SCALE GENOMIC DNA]</scope>
    <source>
        <strain evidence="1 2">AV429_2022</strain>
    </source>
</reference>
<evidence type="ECO:0000313" key="2">
    <source>
        <dbReference type="Proteomes" id="UP001526337"/>
    </source>
</evidence>
<accession>A0ABT3K502</accession>
<name>A0ABT3K502_9PROT</name>
<keyword evidence="2" id="KW-1185">Reference proteome</keyword>
<evidence type="ECO:0000313" key="1">
    <source>
        <dbReference type="EMBL" id="MCW4590493.1"/>
    </source>
</evidence>